<name>A0A1Y1VZ26_9FUNG</name>
<reference evidence="1 2" key="2">
    <citation type="submission" date="2016-08" db="EMBL/GenBank/DDBJ databases">
        <title>Pervasive Adenine N6-methylation of Active Genes in Fungi.</title>
        <authorList>
            <consortium name="DOE Joint Genome Institute"/>
            <person name="Mondo S.J."/>
            <person name="Dannebaum R.O."/>
            <person name="Kuo R.C."/>
            <person name="Labutti K."/>
            <person name="Haridas S."/>
            <person name="Kuo A."/>
            <person name="Salamov A."/>
            <person name="Ahrendt S.R."/>
            <person name="Lipzen A."/>
            <person name="Sullivan W."/>
            <person name="Andreopoulos W.B."/>
            <person name="Clum A."/>
            <person name="Lindquist E."/>
            <person name="Daum C."/>
            <person name="Ramamoorthy G.K."/>
            <person name="Gryganskyi A."/>
            <person name="Culley D."/>
            <person name="Magnuson J.K."/>
            <person name="James T.Y."/>
            <person name="O'Malley M.A."/>
            <person name="Stajich J.E."/>
            <person name="Spatafora J.W."/>
            <person name="Visel A."/>
            <person name="Grigoriev I.V."/>
        </authorList>
    </citation>
    <scope>NUCLEOTIDE SEQUENCE [LARGE SCALE GENOMIC DNA]</scope>
    <source>
        <strain evidence="1 2">S4</strain>
    </source>
</reference>
<proteinExistence type="predicted"/>
<accession>A0A1Y1VZ26</accession>
<reference evidence="1 2" key="1">
    <citation type="submission" date="2016-08" db="EMBL/GenBank/DDBJ databases">
        <title>A Parts List for Fungal Cellulosomes Revealed by Comparative Genomics.</title>
        <authorList>
            <consortium name="DOE Joint Genome Institute"/>
            <person name="Haitjema C.H."/>
            <person name="Gilmore S.P."/>
            <person name="Henske J.K."/>
            <person name="Solomon K.V."/>
            <person name="De Groot R."/>
            <person name="Kuo A."/>
            <person name="Mondo S.J."/>
            <person name="Salamov A.A."/>
            <person name="Labutti K."/>
            <person name="Zhao Z."/>
            <person name="Chiniquy J."/>
            <person name="Barry K."/>
            <person name="Brewer H.M."/>
            <person name="Purvine S.O."/>
            <person name="Wright A.T."/>
            <person name="Boxma B."/>
            <person name="Van Alen T."/>
            <person name="Hackstein J.H."/>
            <person name="Baker S.E."/>
            <person name="Grigoriev I.V."/>
            <person name="O'Malley M.A."/>
        </authorList>
    </citation>
    <scope>NUCLEOTIDE SEQUENCE [LARGE SCALE GENOMIC DNA]</scope>
    <source>
        <strain evidence="1 2">S4</strain>
    </source>
</reference>
<comment type="caution">
    <text evidence="1">The sequence shown here is derived from an EMBL/GenBank/DDBJ whole genome shotgun (WGS) entry which is preliminary data.</text>
</comment>
<dbReference type="AlphaFoldDB" id="A0A1Y1VZ26"/>
<evidence type="ECO:0000313" key="2">
    <source>
        <dbReference type="Proteomes" id="UP000193944"/>
    </source>
</evidence>
<dbReference type="EMBL" id="MCFG01000448">
    <property type="protein sequence ID" value="ORX66094.1"/>
    <property type="molecule type" value="Genomic_DNA"/>
</dbReference>
<protein>
    <submittedName>
        <fullName evidence="1">Uncharacterized protein</fullName>
    </submittedName>
</protein>
<evidence type="ECO:0000313" key="1">
    <source>
        <dbReference type="EMBL" id="ORX66094.1"/>
    </source>
</evidence>
<sequence>MSYESPNNGKDSELLQNYDDVHAFAIEFNKYSLSRKIIKNNLHKYESPITNDYTKTNELVGMNDLIPMEK</sequence>
<keyword evidence="2" id="KW-1185">Reference proteome</keyword>
<dbReference type="Proteomes" id="UP000193944">
    <property type="component" value="Unassembled WGS sequence"/>
</dbReference>
<gene>
    <name evidence="1" type="ORF">BCR32DRAFT_286366</name>
</gene>
<organism evidence="1 2">
    <name type="scientific">Anaeromyces robustus</name>
    <dbReference type="NCBI Taxonomy" id="1754192"/>
    <lineage>
        <taxon>Eukaryota</taxon>
        <taxon>Fungi</taxon>
        <taxon>Fungi incertae sedis</taxon>
        <taxon>Chytridiomycota</taxon>
        <taxon>Chytridiomycota incertae sedis</taxon>
        <taxon>Neocallimastigomycetes</taxon>
        <taxon>Neocallimastigales</taxon>
        <taxon>Neocallimastigaceae</taxon>
        <taxon>Anaeromyces</taxon>
    </lineage>
</organism>